<dbReference type="Proteomes" id="UP000612585">
    <property type="component" value="Unassembled WGS sequence"/>
</dbReference>
<dbReference type="AlphaFoldDB" id="A0A8J3Z2T1"/>
<dbReference type="GO" id="GO:0004029">
    <property type="term" value="F:aldehyde dehydrogenase (NAD+) activity"/>
    <property type="evidence" value="ECO:0007669"/>
    <property type="project" value="TreeGrafter"/>
</dbReference>
<evidence type="ECO:0000313" key="3">
    <source>
        <dbReference type="Proteomes" id="UP000612585"/>
    </source>
</evidence>
<reference evidence="2" key="1">
    <citation type="submission" date="2021-01" db="EMBL/GenBank/DDBJ databases">
        <title>Whole genome shotgun sequence of Virgisporangium aurantiacum NBRC 16421.</title>
        <authorList>
            <person name="Komaki H."/>
            <person name="Tamura T."/>
        </authorList>
    </citation>
    <scope>NUCLEOTIDE SEQUENCE</scope>
    <source>
        <strain evidence="2">NBRC 16421</strain>
    </source>
</reference>
<sequence length="349" mass="37252">MRVLVTGGTGFVGAHSVAALVAAGHDVRLLVRSPDRIGPALEPLGVSAAVDHIVGDVTDPGSVRRALRGCDAVLHAAAVFDLDARARPAIARTNVVGAQTVLRAAVQAGCDPVVHVSSTVALLRRHATVGPDSPLSTIRGVYIRSKAASEAVARTLQDDAAPVVIVQPGGVLGPHDPHRGDQTRRLRDILRGRYPMWPAGGYHAVDVRDVARVHAAVMTRGAGPRRYLVPGHFIDADTMYRTLRALTGRRLPLLVLPSAAMLPLTWTVSAVQRITPFHLPADHEGVLIARSDTRCDDSGARDEFGIQPRPLTGTYRDTIRWLHRTGQLTTRQAGHCVNAERDPAGVALP</sequence>
<feature type="domain" description="NAD-dependent epimerase/dehydratase" evidence="1">
    <location>
        <begin position="3"/>
        <end position="227"/>
    </location>
</feature>
<organism evidence="2 3">
    <name type="scientific">Virgisporangium aurantiacum</name>
    <dbReference type="NCBI Taxonomy" id="175570"/>
    <lineage>
        <taxon>Bacteria</taxon>
        <taxon>Bacillati</taxon>
        <taxon>Actinomycetota</taxon>
        <taxon>Actinomycetes</taxon>
        <taxon>Micromonosporales</taxon>
        <taxon>Micromonosporaceae</taxon>
        <taxon>Virgisporangium</taxon>
    </lineage>
</organism>
<dbReference type="PANTHER" id="PTHR48079">
    <property type="entry name" value="PROTEIN YEEZ"/>
    <property type="match status" value="1"/>
</dbReference>
<dbReference type="PANTHER" id="PTHR48079:SF6">
    <property type="entry name" value="NAD(P)-BINDING DOMAIN-CONTAINING PROTEIN-RELATED"/>
    <property type="match status" value="1"/>
</dbReference>
<keyword evidence="3" id="KW-1185">Reference proteome</keyword>
<dbReference type="InterPro" id="IPR051783">
    <property type="entry name" value="NAD(P)-dependent_oxidoreduct"/>
</dbReference>
<dbReference type="InterPro" id="IPR036291">
    <property type="entry name" value="NAD(P)-bd_dom_sf"/>
</dbReference>
<dbReference type="EMBL" id="BOPG01000011">
    <property type="protein sequence ID" value="GIJ54255.1"/>
    <property type="molecule type" value="Genomic_DNA"/>
</dbReference>
<dbReference type="Gene3D" id="3.40.50.720">
    <property type="entry name" value="NAD(P)-binding Rossmann-like Domain"/>
    <property type="match status" value="1"/>
</dbReference>
<gene>
    <name evidence="2" type="ORF">Vau01_017710</name>
</gene>
<name>A0A8J3Z2T1_9ACTN</name>
<dbReference type="InterPro" id="IPR001509">
    <property type="entry name" value="Epimerase_deHydtase"/>
</dbReference>
<comment type="caution">
    <text evidence="2">The sequence shown here is derived from an EMBL/GenBank/DDBJ whole genome shotgun (WGS) entry which is preliminary data.</text>
</comment>
<accession>A0A8J3Z2T1</accession>
<dbReference type="GO" id="GO:0005737">
    <property type="term" value="C:cytoplasm"/>
    <property type="evidence" value="ECO:0007669"/>
    <property type="project" value="TreeGrafter"/>
</dbReference>
<proteinExistence type="predicted"/>
<evidence type="ECO:0000259" key="1">
    <source>
        <dbReference type="Pfam" id="PF01370"/>
    </source>
</evidence>
<dbReference type="Pfam" id="PF01370">
    <property type="entry name" value="Epimerase"/>
    <property type="match status" value="1"/>
</dbReference>
<dbReference type="SUPFAM" id="SSF51735">
    <property type="entry name" value="NAD(P)-binding Rossmann-fold domains"/>
    <property type="match status" value="1"/>
</dbReference>
<dbReference type="RefSeq" id="WP_203989066.1">
    <property type="nucleotide sequence ID" value="NZ_BOPG01000011.1"/>
</dbReference>
<evidence type="ECO:0000313" key="2">
    <source>
        <dbReference type="EMBL" id="GIJ54255.1"/>
    </source>
</evidence>
<protein>
    <submittedName>
        <fullName evidence="2">NAD-dependent epimerase</fullName>
    </submittedName>
</protein>